<feature type="domain" description="RING-type" evidence="14">
    <location>
        <begin position="293"/>
        <end position="328"/>
    </location>
</feature>
<dbReference type="GO" id="GO:0061630">
    <property type="term" value="F:ubiquitin protein ligase activity"/>
    <property type="evidence" value="ECO:0007669"/>
    <property type="project" value="UniProtKB-EC"/>
</dbReference>
<reference evidence="16" key="1">
    <citation type="submission" date="2025-08" db="UniProtKB">
        <authorList>
            <consortium name="RefSeq"/>
        </authorList>
    </citation>
    <scope>IDENTIFICATION</scope>
    <source>
        <tissue evidence="16">Seedling</tissue>
    </source>
</reference>
<keyword evidence="6" id="KW-0479">Metal-binding</keyword>
<dbReference type="GO" id="GO:0008270">
    <property type="term" value="F:zinc ion binding"/>
    <property type="evidence" value="ECO:0007669"/>
    <property type="project" value="UniProtKB-KW"/>
</dbReference>
<keyword evidence="11" id="KW-0472">Membrane</keyword>
<dbReference type="InterPro" id="IPR044231">
    <property type="entry name" value="SP1/SPL1"/>
</dbReference>
<sequence length="340" mass="37389">MLPWGGLSCCLSAAALYLLGRSSGRDAEILKSVTRVNQLKELAQLLDAECILPLVVAISGRVGSETPITCELSGLRGVVVEETAEQHFLKHNDAGSWIQDSALMLSMSKEVPWYLDDGTGRVNVVGARGATGFVLPVVSEVFEESGRSIVRGTLDYLQGLKMLGVKRIERLLPTGSSLTVVGEAAKDDIGTVRIQRPHKGPFYVSPKTIDQLIINLGKWARWYKYASMGLTAFGVYLIAKHAIEYIMERRRRSELQRKVLAAAAAKRSGQDSEGQDDNAPDGTKRDRLVPDLCVICLEQEYNAVFVPCGHMCCCTSCSSQLTSCPLCRRRIEQVVKTFRH</sequence>
<dbReference type="InterPro" id="IPR022170">
    <property type="entry name" value="MUL1-like"/>
</dbReference>
<dbReference type="EC" id="2.3.2.27" evidence="3"/>
<feature type="signal peptide" evidence="13">
    <location>
        <begin position="1"/>
        <end position="24"/>
    </location>
</feature>
<dbReference type="SUPFAM" id="SSF57850">
    <property type="entry name" value="RING/U-box"/>
    <property type="match status" value="1"/>
</dbReference>
<dbReference type="InterPro" id="IPR001841">
    <property type="entry name" value="Znf_RING"/>
</dbReference>
<evidence type="ECO:0000256" key="11">
    <source>
        <dbReference type="ARBA" id="ARBA00023136"/>
    </source>
</evidence>
<dbReference type="PANTHER" id="PTHR47568">
    <property type="match status" value="1"/>
</dbReference>
<keyword evidence="13" id="KW-0732">Signal</keyword>
<evidence type="ECO:0000256" key="3">
    <source>
        <dbReference type="ARBA" id="ARBA00012483"/>
    </source>
</evidence>
<dbReference type="FunCoup" id="A0A6P4AZT9">
    <property type="interactions" value="2015"/>
</dbReference>
<evidence type="ECO:0000256" key="7">
    <source>
        <dbReference type="ARBA" id="ARBA00022771"/>
    </source>
</evidence>
<keyword evidence="4" id="KW-0808">Transferase</keyword>
<evidence type="ECO:0000256" key="8">
    <source>
        <dbReference type="ARBA" id="ARBA00022786"/>
    </source>
</evidence>
<evidence type="ECO:0000256" key="2">
    <source>
        <dbReference type="ARBA" id="ARBA00004141"/>
    </source>
</evidence>
<dbReference type="RefSeq" id="XP_015891536.2">
    <property type="nucleotide sequence ID" value="XM_016036050.4"/>
</dbReference>
<protein>
    <recommendedName>
        <fullName evidence="3">RING-type E3 ubiquitin transferase</fullName>
        <ecNumber evidence="3">2.3.2.27</ecNumber>
    </recommendedName>
</protein>
<evidence type="ECO:0000256" key="6">
    <source>
        <dbReference type="ARBA" id="ARBA00022723"/>
    </source>
</evidence>
<evidence type="ECO:0000256" key="4">
    <source>
        <dbReference type="ARBA" id="ARBA00022679"/>
    </source>
</evidence>
<keyword evidence="10" id="KW-1133">Transmembrane helix</keyword>
<evidence type="ECO:0000259" key="14">
    <source>
        <dbReference type="PROSITE" id="PS50089"/>
    </source>
</evidence>
<dbReference type="GO" id="GO:0009707">
    <property type="term" value="C:chloroplast outer membrane"/>
    <property type="evidence" value="ECO:0007669"/>
    <property type="project" value="UniProtKB-SubCell"/>
</dbReference>
<evidence type="ECO:0000256" key="9">
    <source>
        <dbReference type="ARBA" id="ARBA00022833"/>
    </source>
</evidence>
<dbReference type="AlphaFoldDB" id="A0A6P4AZT9"/>
<dbReference type="GeneID" id="107425974"/>
<evidence type="ECO:0000256" key="13">
    <source>
        <dbReference type="SAM" id="SignalP"/>
    </source>
</evidence>
<evidence type="ECO:0000313" key="16">
    <source>
        <dbReference type="RefSeq" id="XP_015891536.2"/>
    </source>
</evidence>
<proteinExistence type="predicted"/>
<gene>
    <name evidence="16" type="primary">LOC107425974</name>
</gene>
<evidence type="ECO:0000256" key="5">
    <source>
        <dbReference type="ARBA" id="ARBA00022692"/>
    </source>
</evidence>
<dbReference type="Proteomes" id="UP001652623">
    <property type="component" value="Chromosome 9"/>
</dbReference>
<dbReference type="CDD" id="cd16515">
    <property type="entry name" value="RING-HC_LRSAM1"/>
    <property type="match status" value="1"/>
</dbReference>
<dbReference type="KEGG" id="zju:107425974"/>
<feature type="chain" id="PRO_5045275180" description="RING-type E3 ubiquitin transferase" evidence="13">
    <location>
        <begin position="25"/>
        <end position="340"/>
    </location>
</feature>
<dbReference type="InterPro" id="IPR013083">
    <property type="entry name" value="Znf_RING/FYVE/PHD"/>
</dbReference>
<keyword evidence="15" id="KW-1185">Reference proteome</keyword>
<name>A0A6P4AZT9_ZIZJJ</name>
<comment type="catalytic activity">
    <reaction evidence="1">
        <text>S-ubiquitinyl-[E2 ubiquitin-conjugating enzyme]-L-cysteine + [acceptor protein]-L-lysine = [E2 ubiquitin-conjugating enzyme]-L-cysteine + N(6)-ubiquitinyl-[acceptor protein]-L-lysine.</text>
        <dbReference type="EC" id="2.3.2.27"/>
    </reaction>
</comment>
<comment type="subcellular location">
    <subcellularLocation>
        <location evidence="2">Membrane</location>
        <topology evidence="2">Multi-pass membrane protein</topology>
    </subcellularLocation>
</comment>
<dbReference type="Pfam" id="PF12483">
    <property type="entry name" value="GIDE"/>
    <property type="match status" value="1"/>
</dbReference>
<keyword evidence="7 12" id="KW-0863">Zinc-finger</keyword>
<dbReference type="Pfam" id="PF13920">
    <property type="entry name" value="zf-C3HC4_3"/>
    <property type="match status" value="1"/>
</dbReference>
<keyword evidence="5" id="KW-0812">Transmembrane</keyword>
<evidence type="ECO:0000313" key="15">
    <source>
        <dbReference type="Proteomes" id="UP001652623"/>
    </source>
</evidence>
<dbReference type="Gene3D" id="3.30.40.10">
    <property type="entry name" value="Zinc/RING finger domain, C3HC4 (zinc finger)"/>
    <property type="match status" value="1"/>
</dbReference>
<dbReference type="GO" id="GO:0016567">
    <property type="term" value="P:protein ubiquitination"/>
    <property type="evidence" value="ECO:0007669"/>
    <property type="project" value="InterPro"/>
</dbReference>
<keyword evidence="9" id="KW-0862">Zinc</keyword>
<accession>A0A6P4AZT9</accession>
<keyword evidence="8" id="KW-0833">Ubl conjugation pathway</keyword>
<organism evidence="15 16">
    <name type="scientific">Ziziphus jujuba</name>
    <name type="common">Chinese jujube</name>
    <name type="synonym">Ziziphus sativa</name>
    <dbReference type="NCBI Taxonomy" id="326968"/>
    <lineage>
        <taxon>Eukaryota</taxon>
        <taxon>Viridiplantae</taxon>
        <taxon>Streptophyta</taxon>
        <taxon>Embryophyta</taxon>
        <taxon>Tracheophyta</taxon>
        <taxon>Spermatophyta</taxon>
        <taxon>Magnoliopsida</taxon>
        <taxon>eudicotyledons</taxon>
        <taxon>Gunneridae</taxon>
        <taxon>Pentapetalae</taxon>
        <taxon>rosids</taxon>
        <taxon>fabids</taxon>
        <taxon>Rosales</taxon>
        <taxon>Rhamnaceae</taxon>
        <taxon>Paliureae</taxon>
        <taxon>Ziziphus</taxon>
    </lineage>
</organism>
<evidence type="ECO:0000256" key="12">
    <source>
        <dbReference type="PROSITE-ProRule" id="PRU00175"/>
    </source>
</evidence>
<evidence type="ECO:0000256" key="10">
    <source>
        <dbReference type="ARBA" id="ARBA00022989"/>
    </source>
</evidence>
<dbReference type="PANTHER" id="PTHR47568:SF2">
    <property type="entry name" value="E3 UBIQUITIN-PROTEIN LIGASE SP1-RELATED"/>
    <property type="match status" value="1"/>
</dbReference>
<dbReference type="InParanoid" id="A0A6P4AZT9"/>
<evidence type="ECO:0000256" key="1">
    <source>
        <dbReference type="ARBA" id="ARBA00000900"/>
    </source>
</evidence>
<dbReference type="PROSITE" id="PS50089">
    <property type="entry name" value="ZF_RING_2"/>
    <property type="match status" value="1"/>
</dbReference>